<evidence type="ECO:0000256" key="5">
    <source>
        <dbReference type="PROSITE-ProRule" id="PRU00042"/>
    </source>
</evidence>
<keyword evidence="3 5" id="KW-0863">Zinc-finger</keyword>
<dbReference type="GO" id="GO:0005634">
    <property type="term" value="C:nucleus"/>
    <property type="evidence" value="ECO:0007669"/>
    <property type="project" value="TreeGrafter"/>
</dbReference>
<reference evidence="8" key="1">
    <citation type="submission" date="2021-12" db="EMBL/GenBank/DDBJ databases">
        <authorList>
            <person name="King R."/>
        </authorList>
    </citation>
    <scope>NUCLEOTIDE SEQUENCE</scope>
</reference>
<keyword evidence="1" id="KW-0479">Metal-binding</keyword>
<dbReference type="AlphaFoldDB" id="A0A9N9ZX30"/>
<feature type="region of interest" description="Disordered" evidence="6">
    <location>
        <begin position="98"/>
        <end position="129"/>
    </location>
</feature>
<evidence type="ECO:0000256" key="6">
    <source>
        <dbReference type="SAM" id="MobiDB-lite"/>
    </source>
</evidence>
<dbReference type="GO" id="GO:0010468">
    <property type="term" value="P:regulation of gene expression"/>
    <property type="evidence" value="ECO:0007669"/>
    <property type="project" value="TreeGrafter"/>
</dbReference>
<feature type="domain" description="C2H2-type" evidence="7">
    <location>
        <begin position="241"/>
        <end position="265"/>
    </location>
</feature>
<evidence type="ECO:0000256" key="1">
    <source>
        <dbReference type="ARBA" id="ARBA00022723"/>
    </source>
</evidence>
<gene>
    <name evidence="8" type="ORF">BEMITA_LOCUS896</name>
</gene>
<dbReference type="PANTHER" id="PTHR24403:SF67">
    <property type="entry name" value="FI01116P-RELATED"/>
    <property type="match status" value="1"/>
</dbReference>
<dbReference type="Gene3D" id="3.30.160.60">
    <property type="entry name" value="Classic Zinc Finger"/>
    <property type="match status" value="1"/>
</dbReference>
<sequence length="315" mass="35926">MKSAPVIAGSSVATSSFTWLEASFIESPGPAESTDERFPCPKCNKSYLHRYNLTKHLKYECGLEPRFQSILSALKLPRVTVTIRKCDIIDPEATAEWRKKAEDVESNEEESGEECSREDDEEDEDEQKENANWVQDVIGATPEEFLQQENPQSTSLVSVMFRCPKCNIRSKSYQNLHPKNRFGRNVKPKFVCVRCKQASKMPDRDGRNSFEDSERICLGSESEVGEELFGDVIVVQDSAKFRCKKCSKLYFHLSSLQRHVKYECGVCRQFECHLCGYVATRKDILKRHRLLKHSSRPANFCPDDAVSDIDSKGCV</sequence>
<feature type="compositionally biased region" description="Acidic residues" evidence="6">
    <location>
        <begin position="104"/>
        <end position="127"/>
    </location>
</feature>
<keyword evidence="2" id="KW-0677">Repeat</keyword>
<keyword evidence="4" id="KW-0862">Zinc</keyword>
<dbReference type="EMBL" id="OU963862">
    <property type="protein sequence ID" value="CAH0381226.1"/>
    <property type="molecule type" value="Genomic_DNA"/>
</dbReference>
<feature type="domain" description="C2H2-type" evidence="7">
    <location>
        <begin position="270"/>
        <end position="298"/>
    </location>
</feature>
<evidence type="ECO:0000256" key="3">
    <source>
        <dbReference type="ARBA" id="ARBA00022771"/>
    </source>
</evidence>
<organism evidence="8 9">
    <name type="scientific">Bemisia tabaci</name>
    <name type="common">Sweetpotato whitefly</name>
    <name type="synonym">Aleurodes tabaci</name>
    <dbReference type="NCBI Taxonomy" id="7038"/>
    <lineage>
        <taxon>Eukaryota</taxon>
        <taxon>Metazoa</taxon>
        <taxon>Ecdysozoa</taxon>
        <taxon>Arthropoda</taxon>
        <taxon>Hexapoda</taxon>
        <taxon>Insecta</taxon>
        <taxon>Pterygota</taxon>
        <taxon>Neoptera</taxon>
        <taxon>Paraneoptera</taxon>
        <taxon>Hemiptera</taxon>
        <taxon>Sternorrhyncha</taxon>
        <taxon>Aleyrodoidea</taxon>
        <taxon>Aleyrodidae</taxon>
        <taxon>Aleyrodinae</taxon>
        <taxon>Bemisia</taxon>
    </lineage>
</organism>
<dbReference type="PANTHER" id="PTHR24403">
    <property type="entry name" value="ZINC FINGER PROTEIN"/>
    <property type="match status" value="1"/>
</dbReference>
<dbReference type="PROSITE" id="PS50157">
    <property type="entry name" value="ZINC_FINGER_C2H2_2"/>
    <property type="match status" value="3"/>
</dbReference>
<evidence type="ECO:0000313" key="8">
    <source>
        <dbReference type="EMBL" id="CAH0381226.1"/>
    </source>
</evidence>
<proteinExistence type="predicted"/>
<accession>A0A9N9ZX30</accession>
<dbReference type="Proteomes" id="UP001152759">
    <property type="component" value="Chromosome 1"/>
</dbReference>
<keyword evidence="9" id="KW-1185">Reference proteome</keyword>
<dbReference type="SMART" id="SM00355">
    <property type="entry name" value="ZnF_C2H2"/>
    <property type="match status" value="3"/>
</dbReference>
<evidence type="ECO:0000313" key="9">
    <source>
        <dbReference type="Proteomes" id="UP001152759"/>
    </source>
</evidence>
<evidence type="ECO:0000259" key="7">
    <source>
        <dbReference type="PROSITE" id="PS50157"/>
    </source>
</evidence>
<dbReference type="GO" id="GO:0008270">
    <property type="term" value="F:zinc ion binding"/>
    <property type="evidence" value="ECO:0007669"/>
    <property type="project" value="UniProtKB-KW"/>
</dbReference>
<evidence type="ECO:0000256" key="4">
    <source>
        <dbReference type="ARBA" id="ARBA00022833"/>
    </source>
</evidence>
<name>A0A9N9ZX30_BEMTA</name>
<dbReference type="InterPro" id="IPR013087">
    <property type="entry name" value="Znf_C2H2_type"/>
</dbReference>
<dbReference type="InterPro" id="IPR050688">
    <property type="entry name" value="Zinc_finger/UBP_domain"/>
</dbReference>
<evidence type="ECO:0000256" key="2">
    <source>
        <dbReference type="ARBA" id="ARBA00022737"/>
    </source>
</evidence>
<feature type="domain" description="C2H2-type" evidence="7">
    <location>
        <begin position="38"/>
        <end position="65"/>
    </location>
</feature>
<protein>
    <recommendedName>
        <fullName evidence="7">C2H2-type domain-containing protein</fullName>
    </recommendedName>
</protein>